<dbReference type="RefSeq" id="WP_350347368.1">
    <property type="nucleotide sequence ID" value="NZ_CP158374.1"/>
</dbReference>
<keyword evidence="2" id="KW-1133">Transmembrane helix</keyword>
<evidence type="ECO:0000259" key="3">
    <source>
        <dbReference type="Pfam" id="PF01345"/>
    </source>
</evidence>
<reference evidence="5" key="1">
    <citation type="submission" date="2024-05" db="EMBL/GenBank/DDBJ databases">
        <authorList>
            <person name="Yu L."/>
        </authorList>
    </citation>
    <scope>NUCLEOTIDE SEQUENCE</scope>
    <source>
        <strain evidence="5">G08B096</strain>
    </source>
</reference>
<keyword evidence="2" id="KW-0812">Transmembrane</keyword>
<dbReference type="PANTHER" id="PTHR34819:SF3">
    <property type="entry name" value="CELL SURFACE PROTEIN"/>
    <property type="match status" value="1"/>
</dbReference>
<dbReference type="InterPro" id="IPR047589">
    <property type="entry name" value="DUF11_rpt"/>
</dbReference>
<evidence type="ECO:0008006" key="6">
    <source>
        <dbReference type="Google" id="ProtNLM"/>
    </source>
</evidence>
<feature type="compositionally biased region" description="Pro residues" evidence="1">
    <location>
        <begin position="60"/>
        <end position="69"/>
    </location>
</feature>
<dbReference type="AlphaFoldDB" id="A0AAU7W4J6"/>
<keyword evidence="2" id="KW-0472">Membrane</keyword>
<feature type="domain" description="DUF7927" evidence="4">
    <location>
        <begin position="337"/>
        <end position="461"/>
    </location>
</feature>
<organism evidence="5">
    <name type="scientific">Agromyces sp. G08B096</name>
    <dbReference type="NCBI Taxonomy" id="3156399"/>
    <lineage>
        <taxon>Bacteria</taxon>
        <taxon>Bacillati</taxon>
        <taxon>Actinomycetota</taxon>
        <taxon>Actinomycetes</taxon>
        <taxon>Micrococcales</taxon>
        <taxon>Microbacteriaceae</taxon>
        <taxon>Agromyces</taxon>
    </lineage>
</organism>
<feature type="compositionally biased region" description="Low complexity" evidence="1">
    <location>
        <begin position="94"/>
        <end position="137"/>
    </location>
</feature>
<evidence type="ECO:0000256" key="1">
    <source>
        <dbReference type="SAM" id="MobiDB-lite"/>
    </source>
</evidence>
<evidence type="ECO:0000259" key="4">
    <source>
        <dbReference type="Pfam" id="PF25549"/>
    </source>
</evidence>
<feature type="region of interest" description="Disordered" evidence="1">
    <location>
        <begin position="52"/>
        <end position="148"/>
    </location>
</feature>
<dbReference type="InterPro" id="IPR057687">
    <property type="entry name" value="DUF7927"/>
</dbReference>
<dbReference type="Gene3D" id="2.60.40.740">
    <property type="match status" value="1"/>
</dbReference>
<dbReference type="InterPro" id="IPR051172">
    <property type="entry name" value="Chlamydia_OmcB"/>
</dbReference>
<feature type="domain" description="DUF11" evidence="3">
    <location>
        <begin position="466"/>
        <end position="569"/>
    </location>
</feature>
<name>A0AAU7W4J6_9MICO</name>
<dbReference type="Pfam" id="PF25549">
    <property type="entry name" value="DUF7927"/>
    <property type="match status" value="1"/>
</dbReference>
<dbReference type="Pfam" id="PF01345">
    <property type="entry name" value="DUF11"/>
    <property type="match status" value="1"/>
</dbReference>
<feature type="transmembrane region" description="Helical" evidence="2">
    <location>
        <begin position="806"/>
        <end position="824"/>
    </location>
</feature>
<evidence type="ECO:0000313" key="5">
    <source>
        <dbReference type="EMBL" id="XBX81346.1"/>
    </source>
</evidence>
<feature type="region of interest" description="Disordered" evidence="1">
    <location>
        <begin position="773"/>
        <end position="796"/>
    </location>
</feature>
<feature type="compositionally biased region" description="Low complexity" evidence="1">
    <location>
        <begin position="72"/>
        <end position="84"/>
    </location>
</feature>
<gene>
    <name evidence="5" type="ORF">ABIQ69_12080</name>
</gene>
<proteinExistence type="predicted"/>
<protein>
    <recommendedName>
        <fullName evidence="6">DUF11 domain-containing protein</fullName>
    </recommendedName>
</protein>
<dbReference type="InterPro" id="IPR001434">
    <property type="entry name" value="OmcB-like_DUF11"/>
</dbReference>
<dbReference type="NCBIfam" id="TIGR01451">
    <property type="entry name" value="B_ant_repeat"/>
    <property type="match status" value="1"/>
</dbReference>
<sequence>MSQRSMARRARRNSLSTRSAVRGGIAALTTAGLILLGLPTMAAAEEGIADPAATVAASPPAEPAPPPEEAPAEALPAEPAAEEAPPAPEPPEEAPAAEPEAPPVEHVPADAGTDAAAAEAEASVAPPAADAAQAAPLAGPPSTVPEWNDHVDICHATASDANPYVAISPSVRSIIDPNGDPSDPYSGGHAHALHQDLRDVIPAFDYLDAEGVQKHFPGLNLALLPILGEDCEAPAPTLQLGFVPCIAPNGELPALDVTLAGLLLAFQYEVRVYAGDTMTLVGSHTFTATGTGFQWQFDLPAPGAYLVVLHRVGDDPENDRTGTIVILPCPTPHWLLDKSSDPADGAEVSPGELITYTLHAVNDSDTVVTGAQAYDDLADVLDDATLVELGPGLTGPAGTVLTWNVPELDPGEEATTWYTVRVDADAGGTLLHNEVEPSPGGECPTEPAALVDEDPCVVDHPVMLVDVGLEKTATTADGGPVDSGEGDVITYSLTITNVGDDPAYRALVTDTLPEGVEYVEGSAVISPDPDAWGEVTVADGVLTVQHEGWLDPGDVVTITFDVTVGDLAQPAPDQPIPPLVNAACVAVEAYPPDDAPALAAVADDEPVGLDTNPANDCDEAETPVKSVGLVGMAQCVNDTPWFTFSITPFEVGDPAANPIVLIWWTPEAFAARDPSIPASDVAAILADGASQVDPIAYPAGWTSGMTISGQRLWPGAAVNEAGDPIAWPGWTQLADGTWVLDPSAPFYDLRDEAVVEIRVNPSNDAVAVYPPPTPNCNAAPDQPVRPVTPAAASPSRGGLAATGVDGTAVLASAALLLLLGAAGLRAGRRFREAR</sequence>
<accession>A0AAU7W4J6</accession>
<dbReference type="PANTHER" id="PTHR34819">
    <property type="entry name" value="LARGE CYSTEINE-RICH PERIPLASMIC PROTEIN OMCB"/>
    <property type="match status" value="1"/>
</dbReference>
<dbReference type="EMBL" id="CP158374">
    <property type="protein sequence ID" value="XBX81346.1"/>
    <property type="molecule type" value="Genomic_DNA"/>
</dbReference>
<evidence type="ECO:0000256" key="2">
    <source>
        <dbReference type="SAM" id="Phobius"/>
    </source>
</evidence>